<name>A0A6P0GK89_9ACTN</name>
<proteinExistence type="predicted"/>
<accession>A0A6P0GK89</accession>
<dbReference type="Proteomes" id="UP000471126">
    <property type="component" value="Unassembled WGS sequence"/>
</dbReference>
<comment type="caution">
    <text evidence="1">The sequence shown here is derived from an EMBL/GenBank/DDBJ whole genome shotgun (WGS) entry which is preliminary data.</text>
</comment>
<dbReference type="Pfam" id="PF14072">
    <property type="entry name" value="DndB"/>
    <property type="match status" value="1"/>
</dbReference>
<dbReference type="AlphaFoldDB" id="A0A6P0GK89"/>
<dbReference type="InterPro" id="IPR017642">
    <property type="entry name" value="DNA_S_mod_DndB"/>
</dbReference>
<organism evidence="1 2">
    <name type="scientific">Geodermatophilus normandii</name>
    <dbReference type="NCBI Taxonomy" id="1137989"/>
    <lineage>
        <taxon>Bacteria</taxon>
        <taxon>Bacillati</taxon>
        <taxon>Actinomycetota</taxon>
        <taxon>Actinomycetes</taxon>
        <taxon>Geodermatophilales</taxon>
        <taxon>Geodermatophilaceae</taxon>
        <taxon>Geodermatophilus</taxon>
    </lineage>
</organism>
<reference evidence="1 2" key="1">
    <citation type="submission" date="2019-12" db="EMBL/GenBank/DDBJ databases">
        <title>WGS of CPCC 203550 I12A-02606.</title>
        <authorList>
            <person name="Jiang Z."/>
        </authorList>
    </citation>
    <scope>NUCLEOTIDE SEQUENCE [LARGE SCALE GENOMIC DNA]</scope>
    <source>
        <strain evidence="1 2">I12A-02606</strain>
    </source>
</reference>
<dbReference type="CDD" id="cd16412">
    <property type="entry name" value="dndB"/>
    <property type="match status" value="1"/>
</dbReference>
<protein>
    <recommendedName>
        <fullName evidence="3">DGQHR domain-containing protein</fullName>
    </recommendedName>
</protein>
<evidence type="ECO:0000313" key="2">
    <source>
        <dbReference type="Proteomes" id="UP000471126"/>
    </source>
</evidence>
<evidence type="ECO:0000313" key="1">
    <source>
        <dbReference type="EMBL" id="NEM07728.1"/>
    </source>
</evidence>
<sequence length="405" mass="43652">MEINEAGDAGRKRKRVPPGWVAYPGIRFRMGSREMISTVIDPVTYVGTVGDREAWDPLEGSGTNRKEDKAHRDGIARYIEENEDYVLNSILVYYSPNDTVFVPDDDEAPISTGTLFVRPGAKAKVGDGGHRTSAFGDVIQAHLHGDEVLDRLMSNGQPINVVIDDDQARRAQDFTDLQNNAKPLNASIAQSMDRRQSINKMLLEDVLKGGKVPAFEGGKRIEFLSDSPGKLSPKILGFKSLRYATGTLLIGTGTRSARAWDEAVGVSIDVAGYDVTLQKVVDFWNGFGALPDVAAALPVTRGVTVLRETTWLTSANVIYALAAAVHDVTTETGVSITQAMKAAAGIDFARASTTFHGTLVDPAYTDDDGNWVKEKALTGRDAWEGAASMLASQIRRALTGAVPAA</sequence>
<dbReference type="RefSeq" id="WP_163477808.1">
    <property type="nucleotide sequence ID" value="NZ_JAAGWE010000030.1"/>
</dbReference>
<gene>
    <name evidence="1" type="ORF">GCU54_17175</name>
</gene>
<evidence type="ECO:0008006" key="3">
    <source>
        <dbReference type="Google" id="ProtNLM"/>
    </source>
</evidence>
<dbReference type="EMBL" id="JAAGWE010000030">
    <property type="protein sequence ID" value="NEM07728.1"/>
    <property type="molecule type" value="Genomic_DNA"/>
</dbReference>